<protein>
    <submittedName>
        <fullName evidence="2">Uncharacterized protein</fullName>
    </submittedName>
</protein>
<keyword evidence="1" id="KW-0732">Signal</keyword>
<dbReference type="eggNOG" id="COG5342">
    <property type="taxonomic scope" value="Bacteria"/>
</dbReference>
<reference evidence="2 3" key="1">
    <citation type="journal article" date="2014" name="Genome Announc.">
        <title>Draft Genome Sequence of Lutibaculum baratangense Strain AMV1T, Isolated from a Mud Volcano in Andamans, India.</title>
        <authorList>
            <person name="Singh A."/>
            <person name="Sreenivas A."/>
            <person name="Sathyanarayana Reddy G."/>
            <person name="Pinnaka A.K."/>
            <person name="Shivaji S."/>
        </authorList>
    </citation>
    <scope>NUCLEOTIDE SEQUENCE [LARGE SCALE GENOMIC DNA]</scope>
    <source>
        <strain evidence="2 3">AMV1</strain>
    </source>
</reference>
<feature type="signal peptide" evidence="1">
    <location>
        <begin position="1"/>
        <end position="25"/>
    </location>
</feature>
<dbReference type="EMBL" id="AWXZ01000017">
    <property type="protein sequence ID" value="ESR26116.1"/>
    <property type="molecule type" value="Genomic_DNA"/>
</dbReference>
<gene>
    <name evidence="2" type="ORF">N177_1451</name>
</gene>
<feature type="chain" id="PRO_5004728604" evidence="1">
    <location>
        <begin position="26"/>
        <end position="172"/>
    </location>
</feature>
<dbReference type="STRING" id="631454.N177_1451"/>
<sequence>MVNMTLARLALAAMALAIGAGGALAQSAPTPLGQFNDWAAYSGQNSGNKVCYILSQPKSSEPQGVNRDPIYFFVTARPGQDVDSEVSIIMGYPLQPNSTPTVTVDGTSFDLFAKNDSAWVANAAEERRLVAAMRAGRDMSVRGTSTRGTNTTDTYSLSGVTAAHNRIQQECR</sequence>
<evidence type="ECO:0000313" key="3">
    <source>
        <dbReference type="Proteomes" id="UP000017819"/>
    </source>
</evidence>
<keyword evidence="3" id="KW-1185">Reference proteome</keyword>
<evidence type="ECO:0000313" key="2">
    <source>
        <dbReference type="EMBL" id="ESR26116.1"/>
    </source>
</evidence>
<evidence type="ECO:0000256" key="1">
    <source>
        <dbReference type="SAM" id="SignalP"/>
    </source>
</evidence>
<dbReference type="Proteomes" id="UP000017819">
    <property type="component" value="Unassembled WGS sequence"/>
</dbReference>
<dbReference type="InterPro" id="IPR038696">
    <property type="entry name" value="IalB_sf"/>
</dbReference>
<dbReference type="InterPro" id="IPR010642">
    <property type="entry name" value="Invasion_prot_B"/>
</dbReference>
<comment type="caution">
    <text evidence="2">The sequence shown here is derived from an EMBL/GenBank/DDBJ whole genome shotgun (WGS) entry which is preliminary data.</text>
</comment>
<accession>V4RJ54</accession>
<organism evidence="2 3">
    <name type="scientific">Lutibaculum baratangense AMV1</name>
    <dbReference type="NCBI Taxonomy" id="631454"/>
    <lineage>
        <taxon>Bacteria</taxon>
        <taxon>Pseudomonadati</taxon>
        <taxon>Pseudomonadota</taxon>
        <taxon>Alphaproteobacteria</taxon>
        <taxon>Hyphomicrobiales</taxon>
        <taxon>Tepidamorphaceae</taxon>
        <taxon>Lutibaculum</taxon>
    </lineage>
</organism>
<proteinExistence type="predicted"/>
<dbReference type="Gene3D" id="2.60.40.1880">
    <property type="entry name" value="Invasion associated locus B (IalB) protein"/>
    <property type="match status" value="1"/>
</dbReference>
<dbReference type="Pfam" id="PF06776">
    <property type="entry name" value="IalB"/>
    <property type="match status" value="1"/>
</dbReference>
<name>V4RJ54_9HYPH</name>
<dbReference type="AlphaFoldDB" id="V4RJ54"/>